<feature type="transmembrane region" description="Helical" evidence="10">
    <location>
        <begin position="363"/>
        <end position="385"/>
    </location>
</feature>
<evidence type="ECO:0000256" key="3">
    <source>
        <dbReference type="ARBA" id="ARBA00022692"/>
    </source>
</evidence>
<dbReference type="STRING" id="213588.SAMN02745204_00607"/>
<reference evidence="12" key="1">
    <citation type="submission" date="2016-11" db="EMBL/GenBank/DDBJ databases">
        <authorList>
            <person name="Varghese N."/>
            <person name="Submissions S."/>
        </authorList>
    </citation>
    <scope>NUCLEOTIDE SEQUENCE [LARGE SCALE GENOMIC DNA]</scope>
    <source>
        <strain evidence="12">DSM 14834</strain>
    </source>
</reference>
<dbReference type="PRINTS" id="PR01806">
    <property type="entry name" value="VIRFACTRMVIN"/>
</dbReference>
<feature type="transmembrane region" description="Helical" evidence="10">
    <location>
        <begin position="175"/>
        <end position="195"/>
    </location>
</feature>
<evidence type="ECO:0000256" key="7">
    <source>
        <dbReference type="ARBA" id="ARBA00023136"/>
    </source>
</evidence>
<dbReference type="PANTHER" id="PTHR47019:SF1">
    <property type="entry name" value="LIPID II FLIPPASE MURJ"/>
    <property type="match status" value="1"/>
</dbReference>
<feature type="transmembrane region" description="Helical" evidence="10">
    <location>
        <begin position="59"/>
        <end position="83"/>
    </location>
</feature>
<keyword evidence="3 10" id="KW-0812">Transmembrane</keyword>
<evidence type="ECO:0000256" key="10">
    <source>
        <dbReference type="SAM" id="Phobius"/>
    </source>
</evidence>
<keyword evidence="7 10" id="KW-0472">Membrane</keyword>
<feature type="transmembrane region" description="Helical" evidence="10">
    <location>
        <begin position="104"/>
        <end position="129"/>
    </location>
</feature>
<evidence type="ECO:0000256" key="1">
    <source>
        <dbReference type="ARBA" id="ARBA00004651"/>
    </source>
</evidence>
<dbReference type="GO" id="GO:0005886">
    <property type="term" value="C:plasma membrane"/>
    <property type="evidence" value="ECO:0007669"/>
    <property type="project" value="UniProtKB-SubCell"/>
</dbReference>
<dbReference type="Proteomes" id="UP000242857">
    <property type="component" value="Unassembled WGS sequence"/>
</dbReference>
<dbReference type="InterPro" id="IPR051050">
    <property type="entry name" value="Lipid_II_flippase_MurJ/MviN"/>
</dbReference>
<proteinExistence type="inferred from homology"/>
<feature type="transmembrane region" description="Helical" evidence="10">
    <location>
        <begin position="417"/>
        <end position="439"/>
    </location>
</feature>
<keyword evidence="6 10" id="KW-1133">Transmembrane helix</keyword>
<feature type="transmembrane region" description="Helical" evidence="10">
    <location>
        <begin position="280"/>
        <end position="302"/>
    </location>
</feature>
<keyword evidence="4" id="KW-0133">Cell shape</keyword>
<dbReference type="GO" id="GO:0009252">
    <property type="term" value="P:peptidoglycan biosynthetic process"/>
    <property type="evidence" value="ECO:0007669"/>
    <property type="project" value="UniProtKB-KW"/>
</dbReference>
<sequence length="448" mass="48874">MSKIFSRIRRHLANPNSHHRRIATGFVWVSLFVFIGKLAGAAKEMAIAWRYGVSETVDAYVLIFNLINWPVSVWFSILTVVLVPLVARLRHDDPKELPRFRAELLGLTLLLGLGLGAFAYFGLSAALSWGWTGLSGKALQEALKMTPGLALMAPFGLAIGLFSAWMMACGYHRNTLLEAVPAIVILIALLAPPSWLPEPLVWGTVTGLALQTVALAWFLRRSGELQAPLLGFHSPAWRGFWSILGIMSLGQFLTSFTTVVDQLFAADLGTGALSTLSYANRLLALMLSIGATAIARATLPIFSEAQASRFDGIVPLARLWSRWMFLMGVVAAVLAAIVAPMVVELLFQRGSFTEQNTRSVAVIFRYALIQTPFYFAALVLVSALASAKRYSMIALSGAMNLLFKLLFAFLLVKSMGLLGLVASTVLMYVLSACFLYFSVGSNRVGFLK</sequence>
<evidence type="ECO:0000313" key="12">
    <source>
        <dbReference type="Proteomes" id="UP000242857"/>
    </source>
</evidence>
<keyword evidence="5" id="KW-0573">Peptidoglycan synthesis</keyword>
<feature type="transmembrane region" description="Helical" evidence="10">
    <location>
        <begin position="201"/>
        <end position="219"/>
    </location>
</feature>
<feature type="transmembrane region" description="Helical" evidence="10">
    <location>
        <begin position="21"/>
        <end position="39"/>
    </location>
</feature>
<accession>A0A1M4U7E0</accession>
<protein>
    <submittedName>
        <fullName evidence="11">Peptidoglycan biosynthesis protein MviN/MurJ, putative lipid II flippase</fullName>
    </submittedName>
</protein>
<feature type="transmembrane region" description="Helical" evidence="10">
    <location>
        <begin position="240"/>
        <end position="260"/>
    </location>
</feature>
<gene>
    <name evidence="11" type="ORF">SAMN02745204_00607</name>
</gene>
<dbReference type="GO" id="GO:0034204">
    <property type="term" value="P:lipid translocation"/>
    <property type="evidence" value="ECO:0007669"/>
    <property type="project" value="TreeGrafter"/>
</dbReference>
<feature type="transmembrane region" description="Helical" evidence="10">
    <location>
        <begin position="392"/>
        <end position="411"/>
    </location>
</feature>
<evidence type="ECO:0000256" key="6">
    <source>
        <dbReference type="ARBA" id="ARBA00022989"/>
    </source>
</evidence>
<evidence type="ECO:0000256" key="4">
    <source>
        <dbReference type="ARBA" id="ARBA00022960"/>
    </source>
</evidence>
<dbReference type="GO" id="GO:0015648">
    <property type="term" value="F:lipid-linked peptidoglycan transporter activity"/>
    <property type="evidence" value="ECO:0007669"/>
    <property type="project" value="TreeGrafter"/>
</dbReference>
<evidence type="ECO:0000256" key="5">
    <source>
        <dbReference type="ARBA" id="ARBA00022984"/>
    </source>
</evidence>
<dbReference type="EMBL" id="FQUK01000007">
    <property type="protein sequence ID" value="SHE52517.1"/>
    <property type="molecule type" value="Genomic_DNA"/>
</dbReference>
<dbReference type="InterPro" id="IPR004268">
    <property type="entry name" value="MurJ"/>
</dbReference>
<dbReference type="GO" id="GO:0008360">
    <property type="term" value="P:regulation of cell shape"/>
    <property type="evidence" value="ECO:0007669"/>
    <property type="project" value="UniProtKB-KW"/>
</dbReference>
<dbReference type="OrthoDB" id="9804143at2"/>
<dbReference type="PANTHER" id="PTHR47019">
    <property type="entry name" value="LIPID II FLIPPASE MURJ"/>
    <property type="match status" value="1"/>
</dbReference>
<name>A0A1M4U7E0_9GAMM</name>
<evidence type="ECO:0000256" key="8">
    <source>
        <dbReference type="ARBA" id="ARBA00060041"/>
    </source>
</evidence>
<comment type="similarity">
    <text evidence="9">Belongs to the MurJ/MviN family.</text>
</comment>
<dbReference type="AlphaFoldDB" id="A0A1M4U7E0"/>
<keyword evidence="2" id="KW-1003">Cell membrane</keyword>
<evidence type="ECO:0000256" key="2">
    <source>
        <dbReference type="ARBA" id="ARBA00022475"/>
    </source>
</evidence>
<evidence type="ECO:0000256" key="9">
    <source>
        <dbReference type="ARBA" id="ARBA00061532"/>
    </source>
</evidence>
<comment type="subcellular location">
    <subcellularLocation>
        <location evidence="1">Cell membrane</location>
        <topology evidence="1">Multi-pass membrane protein</topology>
    </subcellularLocation>
</comment>
<keyword evidence="12" id="KW-1185">Reference proteome</keyword>
<comment type="function">
    <text evidence="8">Involved in peptidoglycan biosynthesis. Transports lipid-linked peptidoglycan precursors from the inner to the outer leaflet of the cytoplasmic membrane.</text>
</comment>
<dbReference type="Pfam" id="PF03023">
    <property type="entry name" value="MurJ"/>
    <property type="match status" value="1"/>
</dbReference>
<feature type="transmembrane region" description="Helical" evidence="10">
    <location>
        <begin position="323"/>
        <end position="343"/>
    </location>
</feature>
<feature type="transmembrane region" description="Helical" evidence="10">
    <location>
        <begin position="149"/>
        <end position="168"/>
    </location>
</feature>
<organism evidence="11 12">
    <name type="scientific">Thermomonas hydrothermalis</name>
    <dbReference type="NCBI Taxonomy" id="213588"/>
    <lineage>
        <taxon>Bacteria</taxon>
        <taxon>Pseudomonadati</taxon>
        <taxon>Pseudomonadota</taxon>
        <taxon>Gammaproteobacteria</taxon>
        <taxon>Lysobacterales</taxon>
        <taxon>Lysobacteraceae</taxon>
        <taxon>Thermomonas</taxon>
    </lineage>
</organism>
<evidence type="ECO:0000313" key="11">
    <source>
        <dbReference type="EMBL" id="SHE52517.1"/>
    </source>
</evidence>